<keyword evidence="5 7" id="KW-0413">Isomerase</keyword>
<comment type="pathway">
    <text evidence="7">Cell wall biogenesis; peptidoglycan biosynthesis.</text>
</comment>
<feature type="active site" description="Proton donor/acceptor" evidence="7">
    <location>
        <position position="217"/>
    </location>
</feature>
<evidence type="ECO:0000256" key="6">
    <source>
        <dbReference type="ARBA" id="ARBA00023316"/>
    </source>
</evidence>
<comment type="caution">
    <text evidence="8">The sequence shown here is derived from an EMBL/GenBank/DDBJ whole genome shotgun (WGS) entry which is preliminary data.</text>
</comment>
<protein>
    <recommendedName>
        <fullName evidence="2 7">Glutamate racemase</fullName>
        <ecNumber evidence="2 7">5.1.1.3</ecNumber>
    </recommendedName>
</protein>
<dbReference type="EC" id="5.1.1.3" evidence="2 7"/>
<reference evidence="8 9" key="1">
    <citation type="submission" date="2019-12" db="EMBL/GenBank/DDBJ databases">
        <title>Genomic-based taxomic classification of the family Erythrobacteraceae.</title>
        <authorList>
            <person name="Xu L."/>
        </authorList>
    </citation>
    <scope>NUCLEOTIDE SEQUENCE [LARGE SCALE GENOMIC DNA]</scope>
    <source>
        <strain evidence="8 9">CGMCC 1.8703</strain>
    </source>
</reference>
<feature type="active site" description="Proton donor/acceptor" evidence="7">
    <location>
        <position position="103"/>
    </location>
</feature>
<dbReference type="InterPro" id="IPR033134">
    <property type="entry name" value="Asp/Glu_racemase_AS_2"/>
</dbReference>
<sequence>MSKPRTFFYRPKWKHGHSTSAGHTELDQPAQDSPILLFDSGVGGLTVLGELRELLPQAPVIYAADMAGLPYGAKSEAEIAARVAGLLGRMAERYQPRLICIACNTASTIALGMVRDVLETPIVGTVPAIKPAAKMTRTGVIGLLGTEATMRQAYVDELEREFVGDCTLLRYGANNLVALGEAKLRGESVDVDDVARAAAGLVLQNHGERLDTVILACTHFPLLEDELRQAFGEGVAFIHGAEGIARRIVSLTEGQDFARSAPDFAVGTGELADFQRLAPAFARYGIDDLRAF</sequence>
<dbReference type="Pfam" id="PF01177">
    <property type="entry name" value="Asp_Glu_race"/>
    <property type="match status" value="1"/>
</dbReference>
<gene>
    <name evidence="7" type="primary">murI</name>
    <name evidence="8" type="ORF">GRI55_06325</name>
</gene>
<dbReference type="EMBL" id="WTYG01000002">
    <property type="protein sequence ID" value="MXP35386.1"/>
    <property type="molecule type" value="Genomic_DNA"/>
</dbReference>
<evidence type="ECO:0000256" key="4">
    <source>
        <dbReference type="ARBA" id="ARBA00022984"/>
    </source>
</evidence>
<dbReference type="InterPro" id="IPR004391">
    <property type="entry name" value="Glu_race"/>
</dbReference>
<evidence type="ECO:0000256" key="2">
    <source>
        <dbReference type="ARBA" id="ARBA00013090"/>
    </source>
</evidence>
<evidence type="ECO:0000313" key="9">
    <source>
        <dbReference type="Proteomes" id="UP000439914"/>
    </source>
</evidence>
<feature type="binding site" evidence="7">
    <location>
        <begin position="71"/>
        <end position="72"/>
    </location>
    <ligand>
        <name>substrate</name>
    </ligand>
</feature>
<organism evidence="8 9">
    <name type="scientific">Qipengyuania citrea</name>
    <dbReference type="NCBI Taxonomy" id="225971"/>
    <lineage>
        <taxon>Bacteria</taxon>
        <taxon>Pseudomonadati</taxon>
        <taxon>Pseudomonadota</taxon>
        <taxon>Alphaproteobacteria</taxon>
        <taxon>Sphingomonadales</taxon>
        <taxon>Erythrobacteraceae</taxon>
        <taxon>Qipengyuania</taxon>
    </lineage>
</organism>
<keyword evidence="4 7" id="KW-0573">Peptidoglycan synthesis</keyword>
<accession>A0A6I4UAE9</accession>
<dbReference type="HAMAP" id="MF_00258">
    <property type="entry name" value="Glu_racemase"/>
    <property type="match status" value="1"/>
</dbReference>
<dbReference type="GO" id="GO:0008881">
    <property type="term" value="F:glutamate racemase activity"/>
    <property type="evidence" value="ECO:0007669"/>
    <property type="project" value="UniProtKB-UniRule"/>
</dbReference>
<feature type="binding site" evidence="7">
    <location>
        <begin position="218"/>
        <end position="219"/>
    </location>
    <ligand>
        <name>substrate</name>
    </ligand>
</feature>
<dbReference type="GO" id="GO:0071555">
    <property type="term" value="P:cell wall organization"/>
    <property type="evidence" value="ECO:0007669"/>
    <property type="project" value="UniProtKB-KW"/>
</dbReference>
<feature type="binding site" evidence="7">
    <location>
        <begin position="39"/>
        <end position="40"/>
    </location>
    <ligand>
        <name>substrate</name>
    </ligand>
</feature>
<dbReference type="InterPro" id="IPR015942">
    <property type="entry name" value="Asp/Glu/hydantoin_racemase"/>
</dbReference>
<dbReference type="AlphaFoldDB" id="A0A6I4UAE9"/>
<dbReference type="UniPathway" id="UPA00219"/>
<dbReference type="InterPro" id="IPR001920">
    <property type="entry name" value="Asp/Glu_race"/>
</dbReference>
<dbReference type="PROSITE" id="PS00924">
    <property type="entry name" value="ASP_GLU_RACEMASE_2"/>
    <property type="match status" value="1"/>
</dbReference>
<dbReference type="NCBIfam" id="TIGR00067">
    <property type="entry name" value="glut_race"/>
    <property type="match status" value="1"/>
</dbReference>
<dbReference type="SUPFAM" id="SSF53681">
    <property type="entry name" value="Aspartate/glutamate racemase"/>
    <property type="match status" value="2"/>
</dbReference>
<dbReference type="GO" id="GO:0009252">
    <property type="term" value="P:peptidoglycan biosynthetic process"/>
    <property type="evidence" value="ECO:0007669"/>
    <property type="project" value="UniProtKB-UniRule"/>
</dbReference>
<evidence type="ECO:0000256" key="5">
    <source>
        <dbReference type="ARBA" id="ARBA00023235"/>
    </source>
</evidence>
<comment type="function">
    <text evidence="7">Provides the (R)-glutamate required for cell wall biosynthesis.</text>
</comment>
<proteinExistence type="inferred from homology"/>
<dbReference type="Proteomes" id="UP000439914">
    <property type="component" value="Unassembled WGS sequence"/>
</dbReference>
<evidence type="ECO:0000256" key="1">
    <source>
        <dbReference type="ARBA" id="ARBA00001602"/>
    </source>
</evidence>
<name>A0A6I4UAE9_9SPHN</name>
<feature type="binding site" evidence="7">
    <location>
        <begin position="104"/>
        <end position="105"/>
    </location>
    <ligand>
        <name>substrate</name>
    </ligand>
</feature>
<dbReference type="PANTHER" id="PTHR21198:SF2">
    <property type="entry name" value="GLUTAMATE RACEMASE"/>
    <property type="match status" value="1"/>
</dbReference>
<keyword evidence="6 7" id="KW-0961">Cell wall biogenesis/degradation</keyword>
<comment type="similarity">
    <text evidence="7">Belongs to the aspartate/glutamate racemases family.</text>
</comment>
<evidence type="ECO:0000256" key="3">
    <source>
        <dbReference type="ARBA" id="ARBA00022960"/>
    </source>
</evidence>
<evidence type="ECO:0000313" key="8">
    <source>
        <dbReference type="EMBL" id="MXP35386.1"/>
    </source>
</evidence>
<comment type="catalytic activity">
    <reaction evidence="1 7">
        <text>L-glutamate = D-glutamate</text>
        <dbReference type="Rhea" id="RHEA:12813"/>
        <dbReference type="ChEBI" id="CHEBI:29985"/>
        <dbReference type="ChEBI" id="CHEBI:29986"/>
        <dbReference type="EC" id="5.1.1.3"/>
    </reaction>
</comment>
<keyword evidence="3 7" id="KW-0133">Cell shape</keyword>
<dbReference type="GO" id="GO:0008360">
    <property type="term" value="P:regulation of cell shape"/>
    <property type="evidence" value="ECO:0007669"/>
    <property type="project" value="UniProtKB-KW"/>
</dbReference>
<evidence type="ECO:0000256" key="7">
    <source>
        <dbReference type="HAMAP-Rule" id="MF_00258"/>
    </source>
</evidence>
<dbReference type="Gene3D" id="3.40.50.1860">
    <property type="match status" value="2"/>
</dbReference>
<dbReference type="PANTHER" id="PTHR21198">
    <property type="entry name" value="GLUTAMATE RACEMASE"/>
    <property type="match status" value="1"/>
</dbReference>